<organism evidence="2 3">
    <name type="scientific">Coemansia spiralis</name>
    <dbReference type="NCBI Taxonomy" id="417178"/>
    <lineage>
        <taxon>Eukaryota</taxon>
        <taxon>Fungi</taxon>
        <taxon>Fungi incertae sedis</taxon>
        <taxon>Zoopagomycota</taxon>
        <taxon>Kickxellomycotina</taxon>
        <taxon>Kickxellomycetes</taxon>
        <taxon>Kickxellales</taxon>
        <taxon>Kickxellaceae</taxon>
        <taxon>Coemansia</taxon>
    </lineage>
</organism>
<comment type="caution">
    <text evidence="2">The sequence shown here is derived from an EMBL/GenBank/DDBJ whole genome shotgun (WGS) entry which is preliminary data.</text>
</comment>
<sequence length="393" mass="44732">MSISALLLEKYGPESLHAVFKAPLKSLVERRIIKASADIRKDHEWTTNLDNEKVRQRWAEIATEEHEATEKDMAYIFAELEYYKALQEACGNKAVQGGVDMVWIKDISDDDALMCLREKDWNYKSRGTDRWGLPARHYLGKVYESKVLLLVDPSVYPLNYNTTRLVLSPIESPAAALHPSTFGTMAGPYDAWSKAIKKLNKRLEADKTFYLAPEKSKVPLYSWLPADIRVEMDGSVSINSYINNLHPVSHAAFYSTLSRVLAKTVPLLEQVLTDIVHLLDQRVIVDNEKCVAFTAYHPEYDRRGDIDMSICPDGDLDDAWDAWESGISYTELAPEVFIEPKRPFSPYTLHSQDLQVVVKMINTYLTPENPKHDTDSWQVLNVDSEKVAAITVY</sequence>
<dbReference type="EMBL" id="JANBTW010000053">
    <property type="protein sequence ID" value="KAJ2674827.1"/>
    <property type="molecule type" value="Genomic_DNA"/>
</dbReference>
<gene>
    <name evidence="2" type="ORF">GGI25_004214</name>
</gene>
<dbReference type="Proteomes" id="UP001151518">
    <property type="component" value="Unassembled WGS sequence"/>
</dbReference>
<reference evidence="2" key="1">
    <citation type="submission" date="2022-07" db="EMBL/GenBank/DDBJ databases">
        <title>Phylogenomic reconstructions and comparative analyses of Kickxellomycotina fungi.</title>
        <authorList>
            <person name="Reynolds N.K."/>
            <person name="Stajich J.E."/>
            <person name="Barry K."/>
            <person name="Grigoriev I.V."/>
            <person name="Crous P."/>
            <person name="Smith M.E."/>
        </authorList>
    </citation>
    <scope>NUCLEOTIDE SEQUENCE</scope>
    <source>
        <strain evidence="2">NRRL 3115</strain>
    </source>
</reference>
<dbReference type="Pfam" id="PF14033">
    <property type="entry name" value="DUF4246"/>
    <property type="match status" value="1"/>
</dbReference>
<evidence type="ECO:0000259" key="1">
    <source>
        <dbReference type="Pfam" id="PF14033"/>
    </source>
</evidence>
<feature type="domain" description="DUF4246" evidence="1">
    <location>
        <begin position="144"/>
        <end position="393"/>
    </location>
</feature>
<dbReference type="InterPro" id="IPR025340">
    <property type="entry name" value="DUF4246"/>
</dbReference>
<proteinExistence type="predicted"/>
<name>A0A9W8KWV0_9FUNG</name>
<accession>A0A9W8KWV0</accession>
<dbReference type="AlphaFoldDB" id="A0A9W8KWV0"/>
<dbReference type="OrthoDB" id="415532at2759"/>
<dbReference type="PANTHER" id="PTHR33119:SF1">
    <property type="entry name" value="FE2OG DIOXYGENASE DOMAIN-CONTAINING PROTEIN"/>
    <property type="match status" value="1"/>
</dbReference>
<evidence type="ECO:0000313" key="2">
    <source>
        <dbReference type="EMBL" id="KAJ2674827.1"/>
    </source>
</evidence>
<evidence type="ECO:0000313" key="3">
    <source>
        <dbReference type="Proteomes" id="UP001151518"/>
    </source>
</evidence>
<protein>
    <recommendedName>
        <fullName evidence="1">DUF4246 domain-containing protein</fullName>
    </recommendedName>
</protein>
<dbReference type="InterPro" id="IPR049192">
    <property type="entry name" value="DUF4246_C"/>
</dbReference>
<dbReference type="PANTHER" id="PTHR33119">
    <property type="entry name" value="IFI3P"/>
    <property type="match status" value="1"/>
</dbReference>